<dbReference type="FunFam" id="2.40.100.10:FF:000003">
    <property type="entry name" value="Peptidylprolyl isomerase domain and WD repeat-containing 1"/>
    <property type="match status" value="1"/>
</dbReference>
<dbReference type="PROSITE" id="PS00216">
    <property type="entry name" value="SUGAR_TRANSPORT_1"/>
    <property type="match status" value="1"/>
</dbReference>
<evidence type="ECO:0000256" key="5">
    <source>
        <dbReference type="ARBA" id="ARBA00013194"/>
    </source>
</evidence>
<feature type="transmembrane region" description="Helical" evidence="16">
    <location>
        <begin position="298"/>
        <end position="320"/>
    </location>
</feature>
<dbReference type="PANTHER" id="PTHR48022:SF91">
    <property type="entry name" value="MAJOR FACILITATOR SUPERFAMILY (MFS) PROFILE DOMAIN-CONTAINING PROTEIN-RELATED"/>
    <property type="match status" value="1"/>
</dbReference>
<evidence type="ECO:0000313" key="20">
    <source>
        <dbReference type="Proteomes" id="UP000033140"/>
    </source>
</evidence>
<feature type="region of interest" description="Disordered" evidence="15">
    <location>
        <begin position="534"/>
        <end position="592"/>
    </location>
</feature>
<feature type="transmembrane region" description="Helical" evidence="16">
    <location>
        <begin position="206"/>
        <end position="229"/>
    </location>
</feature>
<comment type="subcellular location">
    <subcellularLocation>
        <location evidence="2">Membrane</location>
        <topology evidence="2">Multi-pass membrane protein</topology>
    </subcellularLocation>
</comment>
<evidence type="ECO:0000256" key="12">
    <source>
        <dbReference type="ARBA" id="ARBA00023136"/>
    </source>
</evidence>
<keyword evidence="9" id="KW-0677">Repeat</keyword>
<keyword evidence="8 16" id="KW-0812">Transmembrane</keyword>
<evidence type="ECO:0000259" key="18">
    <source>
        <dbReference type="PROSITE" id="PS50850"/>
    </source>
</evidence>
<dbReference type="PROSITE" id="PS50072">
    <property type="entry name" value="CSA_PPIASE_2"/>
    <property type="match status" value="1"/>
</dbReference>
<evidence type="ECO:0000256" key="16">
    <source>
        <dbReference type="SAM" id="Phobius"/>
    </source>
</evidence>
<dbReference type="InterPro" id="IPR001680">
    <property type="entry name" value="WD40_rpt"/>
</dbReference>
<feature type="region of interest" description="Disordered" evidence="15">
    <location>
        <begin position="646"/>
        <end position="684"/>
    </location>
</feature>
<reference evidence="19 20" key="2">
    <citation type="journal article" date="2014" name="J. Gen. Appl. Microbiol.">
        <title>The early diverging ascomycetous budding yeast Saitoella complicata has three histone deacetylases belonging to the Clr6, Hos2, and Rpd3 lineages.</title>
        <authorList>
            <person name="Nishida H."/>
            <person name="Matsumoto T."/>
            <person name="Kondo S."/>
            <person name="Hamamoto M."/>
            <person name="Yoshikawa H."/>
        </authorList>
    </citation>
    <scope>NUCLEOTIDE SEQUENCE [LARGE SCALE GENOMIC DNA]</scope>
    <source>
        <strain evidence="19 20">NRRL Y-17804</strain>
    </source>
</reference>
<dbReference type="GO" id="GO:0005886">
    <property type="term" value="C:plasma membrane"/>
    <property type="evidence" value="ECO:0007669"/>
    <property type="project" value="UniProtKB-ARBA"/>
</dbReference>
<evidence type="ECO:0000256" key="3">
    <source>
        <dbReference type="ARBA" id="ARBA00007365"/>
    </source>
</evidence>
<dbReference type="InterPro" id="IPR036322">
    <property type="entry name" value="WD40_repeat_dom_sf"/>
</dbReference>
<reference evidence="19 20" key="1">
    <citation type="journal article" date="2011" name="J. Gen. Appl. Microbiol.">
        <title>Draft genome sequencing of the enigmatic yeast Saitoella complicata.</title>
        <authorList>
            <person name="Nishida H."/>
            <person name="Hamamoto M."/>
            <person name="Sugiyama J."/>
        </authorList>
    </citation>
    <scope>NUCLEOTIDE SEQUENCE [LARGE SCALE GENOMIC DNA]</scope>
    <source>
        <strain evidence="19 20">NRRL Y-17804</strain>
    </source>
</reference>
<evidence type="ECO:0000259" key="17">
    <source>
        <dbReference type="PROSITE" id="PS50072"/>
    </source>
</evidence>
<dbReference type="PANTHER" id="PTHR48022">
    <property type="entry name" value="PLASTIDIC GLUCOSE TRANSPORTER 4"/>
    <property type="match status" value="1"/>
</dbReference>
<evidence type="ECO:0000256" key="10">
    <source>
        <dbReference type="ARBA" id="ARBA00022989"/>
    </source>
</evidence>
<dbReference type="Proteomes" id="UP000033140">
    <property type="component" value="Unassembled WGS sequence"/>
</dbReference>
<evidence type="ECO:0000256" key="8">
    <source>
        <dbReference type="ARBA" id="ARBA00022692"/>
    </source>
</evidence>
<comment type="caution">
    <text evidence="19">The sequence shown here is derived from an EMBL/GenBank/DDBJ whole genome shotgun (WGS) entry which is preliminary data.</text>
</comment>
<evidence type="ECO:0000256" key="6">
    <source>
        <dbReference type="ARBA" id="ARBA00022448"/>
    </source>
</evidence>
<evidence type="ECO:0000256" key="4">
    <source>
        <dbReference type="ARBA" id="ARBA00010992"/>
    </source>
</evidence>
<feature type="transmembrane region" description="Helical" evidence="16">
    <location>
        <begin position="435"/>
        <end position="457"/>
    </location>
</feature>
<dbReference type="InterPro" id="IPR002130">
    <property type="entry name" value="Cyclophilin-type_PPIase_dom"/>
</dbReference>
<dbReference type="GO" id="GO:0005634">
    <property type="term" value="C:nucleus"/>
    <property type="evidence" value="ECO:0007669"/>
    <property type="project" value="UniProtKB-ARBA"/>
</dbReference>
<dbReference type="FunFam" id="1.20.1250.20:FF:000044">
    <property type="entry name" value="Hexose transporter Hxt3p"/>
    <property type="match status" value="1"/>
</dbReference>
<comment type="similarity">
    <text evidence="3">Belongs to the cyclophilin-type PPIase family.</text>
</comment>
<dbReference type="InterPro" id="IPR003663">
    <property type="entry name" value="Sugar/inositol_transpt"/>
</dbReference>
<feature type="transmembrane region" description="Helical" evidence="16">
    <location>
        <begin position="88"/>
        <end position="107"/>
    </location>
</feature>
<dbReference type="Gene3D" id="2.40.100.10">
    <property type="entry name" value="Cyclophilin-like"/>
    <property type="match status" value="1"/>
</dbReference>
<feature type="domain" description="PPIase cyclophilin-type" evidence="17">
    <location>
        <begin position="1126"/>
        <end position="1277"/>
    </location>
</feature>
<dbReference type="Pfam" id="PF00160">
    <property type="entry name" value="Pro_isomerase"/>
    <property type="match status" value="1"/>
</dbReference>
<evidence type="ECO:0000313" key="19">
    <source>
        <dbReference type="EMBL" id="GAO47029.1"/>
    </source>
</evidence>
<evidence type="ECO:0000256" key="14">
    <source>
        <dbReference type="PROSITE-ProRule" id="PRU00221"/>
    </source>
</evidence>
<protein>
    <recommendedName>
        <fullName evidence="5">peptidylprolyl isomerase</fullName>
        <ecNumber evidence="5">5.2.1.8</ecNumber>
    </recommendedName>
</protein>
<dbReference type="InterPro" id="IPR036259">
    <property type="entry name" value="MFS_trans_sf"/>
</dbReference>
<dbReference type="Gene3D" id="2.130.10.10">
    <property type="entry name" value="YVTN repeat-like/Quinoprotein amine dehydrogenase"/>
    <property type="match status" value="2"/>
</dbReference>
<keyword evidence="20" id="KW-1185">Reference proteome</keyword>
<dbReference type="GO" id="GO:0003755">
    <property type="term" value="F:peptidyl-prolyl cis-trans isomerase activity"/>
    <property type="evidence" value="ECO:0007669"/>
    <property type="project" value="UniProtKB-KW"/>
</dbReference>
<dbReference type="EMBL" id="BACD03000007">
    <property type="protein sequence ID" value="GAO47029.1"/>
    <property type="molecule type" value="Genomic_DNA"/>
</dbReference>
<dbReference type="SUPFAM" id="SSF50978">
    <property type="entry name" value="WD40 repeat-like"/>
    <property type="match status" value="1"/>
</dbReference>
<dbReference type="InterPro" id="IPR005828">
    <property type="entry name" value="MFS_sugar_transport-like"/>
</dbReference>
<dbReference type="GO" id="GO:0005351">
    <property type="term" value="F:carbohydrate:proton symporter activity"/>
    <property type="evidence" value="ECO:0007669"/>
    <property type="project" value="TreeGrafter"/>
</dbReference>
<evidence type="ECO:0000256" key="1">
    <source>
        <dbReference type="ARBA" id="ARBA00000971"/>
    </source>
</evidence>
<gene>
    <name evidence="19" type="ORF">G7K_1243-t1</name>
</gene>
<dbReference type="InterPro" id="IPR050360">
    <property type="entry name" value="MFS_Sugar_Transporters"/>
</dbReference>
<dbReference type="PROSITE" id="PS00217">
    <property type="entry name" value="SUGAR_TRANSPORT_2"/>
    <property type="match status" value="1"/>
</dbReference>
<feature type="transmembrane region" description="Helical" evidence="16">
    <location>
        <begin position="396"/>
        <end position="423"/>
    </location>
</feature>
<dbReference type="InterPro" id="IPR029000">
    <property type="entry name" value="Cyclophilin-like_dom_sf"/>
</dbReference>
<reference evidence="19 20" key="3">
    <citation type="journal article" date="2015" name="Genome Announc.">
        <title>Draft Genome Sequence of the Archiascomycetous Yeast Saitoella complicata.</title>
        <authorList>
            <person name="Yamauchi K."/>
            <person name="Kondo S."/>
            <person name="Hamamoto M."/>
            <person name="Takahashi Y."/>
            <person name="Ogura Y."/>
            <person name="Hayashi T."/>
            <person name="Nishida H."/>
        </authorList>
    </citation>
    <scope>NUCLEOTIDE SEQUENCE [LARGE SCALE GENOMIC DNA]</scope>
    <source>
        <strain evidence="19 20">NRRL Y-17804</strain>
    </source>
</reference>
<keyword evidence="10 16" id="KW-1133">Transmembrane helix</keyword>
<organism evidence="19 20">
    <name type="scientific">Saitoella complicata (strain BCRC 22490 / CBS 7301 / JCM 7358 / NBRC 10748 / NRRL Y-17804)</name>
    <dbReference type="NCBI Taxonomy" id="698492"/>
    <lineage>
        <taxon>Eukaryota</taxon>
        <taxon>Fungi</taxon>
        <taxon>Dikarya</taxon>
        <taxon>Ascomycota</taxon>
        <taxon>Taphrinomycotina</taxon>
        <taxon>Taphrinomycotina incertae sedis</taxon>
        <taxon>Saitoella</taxon>
    </lineage>
</organism>
<feature type="compositionally biased region" description="Basic and acidic residues" evidence="15">
    <location>
        <begin position="1097"/>
        <end position="1111"/>
    </location>
</feature>
<evidence type="ECO:0000256" key="7">
    <source>
        <dbReference type="ARBA" id="ARBA00022574"/>
    </source>
</evidence>
<evidence type="ECO:0000256" key="13">
    <source>
        <dbReference type="ARBA" id="ARBA00023235"/>
    </source>
</evidence>
<keyword evidence="6" id="KW-0813">Transport</keyword>
<feature type="transmembrane region" description="Helical" evidence="16">
    <location>
        <begin position="174"/>
        <end position="194"/>
    </location>
</feature>
<keyword evidence="13" id="KW-0413">Isomerase</keyword>
<dbReference type="NCBIfam" id="TIGR00879">
    <property type="entry name" value="SP"/>
    <property type="match status" value="1"/>
</dbReference>
<dbReference type="SMART" id="SM00320">
    <property type="entry name" value="WD40"/>
    <property type="match status" value="4"/>
</dbReference>
<evidence type="ECO:0000256" key="15">
    <source>
        <dbReference type="SAM" id="MobiDB-lite"/>
    </source>
</evidence>
<comment type="catalytic activity">
    <reaction evidence="1">
        <text>[protein]-peptidylproline (omega=180) = [protein]-peptidylproline (omega=0)</text>
        <dbReference type="Rhea" id="RHEA:16237"/>
        <dbReference type="Rhea" id="RHEA-COMP:10747"/>
        <dbReference type="Rhea" id="RHEA-COMP:10748"/>
        <dbReference type="ChEBI" id="CHEBI:83833"/>
        <dbReference type="ChEBI" id="CHEBI:83834"/>
        <dbReference type="EC" id="5.2.1.8"/>
    </reaction>
</comment>
<comment type="similarity">
    <text evidence="4">Belongs to the major facilitator superfamily. Sugar transporter (TC 2.A.1.1) family.</text>
</comment>
<dbReference type="SUPFAM" id="SSF50891">
    <property type="entry name" value="Cyclophilin-like"/>
    <property type="match status" value="1"/>
</dbReference>
<accession>A0A0E9NB17</accession>
<feature type="domain" description="Major facilitator superfamily (MFS) profile" evidence="18">
    <location>
        <begin position="39"/>
        <end position="487"/>
    </location>
</feature>
<evidence type="ECO:0000256" key="11">
    <source>
        <dbReference type="ARBA" id="ARBA00023110"/>
    </source>
</evidence>
<feature type="repeat" description="WD" evidence="14">
    <location>
        <begin position="716"/>
        <end position="748"/>
    </location>
</feature>
<keyword evidence="11" id="KW-0697">Rotamase</keyword>
<keyword evidence="12 16" id="KW-0472">Membrane</keyword>
<dbReference type="AlphaFoldDB" id="A0A0E9NB17"/>
<feature type="transmembrane region" description="Helical" evidence="16">
    <location>
        <begin position="332"/>
        <end position="353"/>
    </location>
</feature>
<feature type="transmembrane region" description="Helical" evidence="16">
    <location>
        <begin position="365"/>
        <end position="384"/>
    </location>
</feature>
<dbReference type="EC" id="5.2.1.8" evidence="5"/>
<keyword evidence="7 14" id="KW-0853">WD repeat</keyword>
<evidence type="ECO:0000256" key="9">
    <source>
        <dbReference type="ARBA" id="ARBA00022737"/>
    </source>
</evidence>
<feature type="transmembrane region" description="Helical" evidence="16">
    <location>
        <begin position="119"/>
        <end position="139"/>
    </location>
</feature>
<dbReference type="PROSITE" id="PS50082">
    <property type="entry name" value="WD_REPEATS_2"/>
    <property type="match status" value="1"/>
</dbReference>
<dbReference type="PROSITE" id="PS50850">
    <property type="entry name" value="MFS"/>
    <property type="match status" value="1"/>
</dbReference>
<feature type="compositionally biased region" description="Basic and acidic residues" evidence="15">
    <location>
        <begin position="574"/>
        <end position="592"/>
    </location>
</feature>
<feature type="compositionally biased region" description="Acidic residues" evidence="15">
    <location>
        <begin position="669"/>
        <end position="678"/>
    </location>
</feature>
<feature type="transmembrane region" description="Helical" evidence="16">
    <location>
        <begin position="145"/>
        <end position="162"/>
    </location>
</feature>
<dbReference type="STRING" id="698492.A0A0E9NB17"/>
<feature type="transmembrane region" description="Helical" evidence="16">
    <location>
        <begin position="32"/>
        <end position="52"/>
    </location>
</feature>
<dbReference type="InterPro" id="IPR015943">
    <property type="entry name" value="WD40/YVTN_repeat-like_dom_sf"/>
</dbReference>
<feature type="region of interest" description="Disordered" evidence="15">
    <location>
        <begin position="1097"/>
        <end position="1117"/>
    </location>
</feature>
<proteinExistence type="inferred from homology"/>
<dbReference type="SUPFAM" id="SSF103473">
    <property type="entry name" value="MFS general substrate transporter"/>
    <property type="match status" value="1"/>
</dbReference>
<dbReference type="InterPro" id="IPR005829">
    <property type="entry name" value="Sugar_transporter_CS"/>
</dbReference>
<dbReference type="Pfam" id="PF00400">
    <property type="entry name" value="WD40"/>
    <property type="match status" value="2"/>
</dbReference>
<dbReference type="FunFam" id="2.130.10.10:FF:000450">
    <property type="entry name" value="Peptidylprolyl isomerase domain and WD-repeat protein 1"/>
    <property type="match status" value="1"/>
</dbReference>
<dbReference type="CDD" id="cd17356">
    <property type="entry name" value="MFS_HXT"/>
    <property type="match status" value="1"/>
</dbReference>
<dbReference type="Gene3D" id="1.20.1250.20">
    <property type="entry name" value="MFS general substrate transporter like domains"/>
    <property type="match status" value="1"/>
</dbReference>
<dbReference type="Pfam" id="PF00083">
    <property type="entry name" value="Sugar_tr"/>
    <property type="match status" value="1"/>
</dbReference>
<dbReference type="InterPro" id="IPR020846">
    <property type="entry name" value="MFS_dom"/>
</dbReference>
<name>A0A0E9NB17_SAICN</name>
<dbReference type="CDD" id="cd01927">
    <property type="entry name" value="cyclophilin_WD40"/>
    <property type="match status" value="1"/>
</dbReference>
<evidence type="ECO:0000256" key="2">
    <source>
        <dbReference type="ARBA" id="ARBA00004141"/>
    </source>
</evidence>
<dbReference type="PRINTS" id="PR00171">
    <property type="entry name" value="SUGRTRNSPORT"/>
</dbReference>
<sequence length="1278" mass="142101">MRRKLDRSTLSSANGHHHLPVRYYNNKMAEKISGLVIFLCVFASMGGFIFGYDTGEISGLTQMPDFQRRFGQLQPDGTYAFSNVREGLIVALLSIGTLCGCLLGAPVGDRLGRKPGLQIGCLFFIVGTIVQVSAVWAWYQVMIGRYIAGLGVGMLSTLVPIYQSEAAPKSIRGTLVSTYQLFITFGIFTAYLINYGTSHASNTSTAQWRVTIGIGFLWALILGIGMFFLPESPRFLLNNGEEERCRRTLARLRKCPIDDPTVNVDIKEIELKIEAERAFGPQNWLSCFKGPKAAYRTFLGMGIQALQQLTGANFFFYYGTSIFSATGVQNPFVTSIILGAVNFGCTFLGLYLVERFGRRKPLMMGAAWMFMCFLVFAFVGYYALDNADGTQNSQAGAAMIVFACLFILAFASTWGCMAWVVVAEMFPSRIRAKSIALATASNWTWNFLISFFTPFIIGSIGFRYGFVFAACCFAAIPVVYFFLYETKGLTLEQVDEMYCDPEVKPWTSSTWRPRSGPSDRAVFTGEEKVVTDSDHLEHAGGMNGEGAGYYDDTPRNVGGRRLSDDHGPQSTLDRALRGDDQHNPGAWRSREGSGDTMVRLYTVYHPAHIHAPHWAQFIRDGGVLEMRRRVMADELYVKMSSINADSPETVSRKRPYEEEEKPANGAQTIEDEDSDDDMGPMPLMANEAVPKKKRKVLPHERIYLSNLPSSDKYTKSFMHRDTLSFVTLTPYYNFVITTSVDGYVKFWKKQAVGTEFVKQYRAHVDAVVAVGVSAGGELFASCGANGSLKIFDVINFDMIGILQLPYKARALSWVHARGQAQALLAVSDADSSAIHIYDPRSDEPGTPLHTLSSLHKKSVNVISYNYVHDCVVSSDIGGMIEYWRPQGAWSKPADGSVFELKSSTDLYEFKKAKSVPTCITFSPDGTHFATISLPDRQVRVFDFKTGKMVKKYDESLQAATEMQQAGTALYKHEDTEFGRRVAVEKEIERSPEISSGLNVVWDESGHFIAYGSILGIKVVNTYTNRCVRLLGKDEPIRFTNLSLYQGAPQKKGTVTLAMAASDNPLLAEKSERDPTLFCTGFKKGRFYMFTQDEESSGDRDVFNEKPTREDLSVSTGTETSTVKGTVATLHTTLGDIQIRLFPEAAPKAVENFITHARNGYYDNTIFHRIIKKFMIQCGDPLGDGTGGASIWGREFEDEFSPDLKHDRPFTVSMANAGPNTNGSQFFITTAKTPWLDDKHTIFGRAVVGVDVVNAIENLRTDKYDKPEEPPKILNITVK</sequence>
<feature type="transmembrane region" description="Helical" evidence="16">
    <location>
        <begin position="463"/>
        <end position="483"/>
    </location>
</feature>